<feature type="domain" description="DUF6680" evidence="3">
    <location>
        <begin position="1"/>
        <end position="158"/>
    </location>
</feature>
<proteinExistence type="predicted"/>
<name>A0AAF0BMV1_9PROT</name>
<sequence>MTNFEILTLVAILVGPIAAVWVGHHLQDRRETKLRQREILKGLMIGRIDITSGDFLRAINIIEIDFNDDEKIMKSFREFMRVINNNQSSEFPRVFTDLYIRIAESIGLKFDQLDIMQGGYLPGGAAERAALQMETLKFIDALSKGEKVVPVFVVPPANEQPPQLQTTALPDEQPNPAKQG</sequence>
<feature type="region of interest" description="Disordered" evidence="1">
    <location>
        <begin position="158"/>
        <end position="180"/>
    </location>
</feature>
<protein>
    <recommendedName>
        <fullName evidence="3">DUF6680 domain-containing protein</fullName>
    </recommendedName>
</protein>
<dbReference type="KEGG" id="gso:PH603_04590"/>
<evidence type="ECO:0000259" key="3">
    <source>
        <dbReference type="Pfam" id="PF20385"/>
    </source>
</evidence>
<dbReference type="Proteomes" id="UP001217500">
    <property type="component" value="Chromosome"/>
</dbReference>
<dbReference type="InterPro" id="IPR046502">
    <property type="entry name" value="DUF6680"/>
</dbReference>
<organism evidence="4 5">
    <name type="scientific">Gimibacter soli</name>
    <dbReference type="NCBI Taxonomy" id="3024400"/>
    <lineage>
        <taxon>Bacteria</taxon>
        <taxon>Pseudomonadati</taxon>
        <taxon>Pseudomonadota</taxon>
        <taxon>Alphaproteobacteria</taxon>
        <taxon>Kordiimonadales</taxon>
        <taxon>Temperatibacteraceae</taxon>
        <taxon>Gimibacter</taxon>
    </lineage>
</organism>
<evidence type="ECO:0000256" key="2">
    <source>
        <dbReference type="SAM" id="Phobius"/>
    </source>
</evidence>
<dbReference type="AlphaFoldDB" id="A0AAF0BMV1"/>
<gene>
    <name evidence="4" type="ORF">PH603_04590</name>
</gene>
<evidence type="ECO:0000313" key="4">
    <source>
        <dbReference type="EMBL" id="WCL55036.1"/>
    </source>
</evidence>
<dbReference type="Pfam" id="PF20385">
    <property type="entry name" value="DUF6680"/>
    <property type="match status" value="1"/>
</dbReference>
<keyword evidence="2" id="KW-1133">Transmembrane helix</keyword>
<keyword evidence="2" id="KW-0812">Transmembrane</keyword>
<keyword evidence="2" id="KW-0472">Membrane</keyword>
<evidence type="ECO:0000313" key="5">
    <source>
        <dbReference type="Proteomes" id="UP001217500"/>
    </source>
</evidence>
<feature type="transmembrane region" description="Helical" evidence="2">
    <location>
        <begin position="6"/>
        <end position="26"/>
    </location>
</feature>
<dbReference type="RefSeq" id="WP_289504789.1">
    <property type="nucleotide sequence ID" value="NZ_CP116805.1"/>
</dbReference>
<accession>A0AAF0BMV1</accession>
<reference evidence="4" key="1">
    <citation type="submission" date="2023-01" db="EMBL/GenBank/DDBJ databases">
        <title>The genome sequence of Kordiimonadaceae bacterium 6D33.</title>
        <authorList>
            <person name="Liu Y."/>
        </authorList>
    </citation>
    <scope>NUCLEOTIDE SEQUENCE</scope>
    <source>
        <strain evidence="4">6D33</strain>
    </source>
</reference>
<dbReference type="EMBL" id="CP116805">
    <property type="protein sequence ID" value="WCL55036.1"/>
    <property type="molecule type" value="Genomic_DNA"/>
</dbReference>
<evidence type="ECO:0000256" key="1">
    <source>
        <dbReference type="SAM" id="MobiDB-lite"/>
    </source>
</evidence>
<keyword evidence="5" id="KW-1185">Reference proteome</keyword>